<keyword evidence="2" id="KW-1133">Transmembrane helix</keyword>
<evidence type="ECO:0000313" key="3">
    <source>
        <dbReference type="EMBL" id="RKF59744.1"/>
    </source>
</evidence>
<keyword evidence="2" id="KW-0812">Transmembrane</keyword>
<gene>
    <name evidence="3" type="ORF">GcM3_172008b</name>
</gene>
<evidence type="ECO:0000256" key="2">
    <source>
        <dbReference type="SAM" id="Phobius"/>
    </source>
</evidence>
<keyword evidence="4" id="KW-1185">Reference proteome</keyword>
<keyword evidence="2" id="KW-0472">Membrane</keyword>
<feature type="transmembrane region" description="Helical" evidence="2">
    <location>
        <begin position="35"/>
        <end position="59"/>
    </location>
</feature>
<comment type="caution">
    <text evidence="3">The sequence shown here is derived from an EMBL/GenBank/DDBJ whole genome shotgun (WGS) entry which is preliminary data.</text>
</comment>
<dbReference type="AlphaFoldDB" id="A0A420HQJ9"/>
<reference evidence="3 4" key="1">
    <citation type="journal article" date="2018" name="BMC Genomics">
        <title>Comparative genome analyses reveal sequence features reflecting distinct modes of host-adaptation between dicot and monocot powdery mildew.</title>
        <authorList>
            <person name="Wu Y."/>
            <person name="Ma X."/>
            <person name="Pan Z."/>
            <person name="Kale S.D."/>
            <person name="Song Y."/>
            <person name="King H."/>
            <person name="Zhang Q."/>
            <person name="Presley C."/>
            <person name="Deng X."/>
            <person name="Wei C.I."/>
            <person name="Xiao S."/>
        </authorList>
    </citation>
    <scope>NUCLEOTIDE SEQUENCE [LARGE SCALE GENOMIC DNA]</scope>
    <source>
        <strain evidence="3">UMSG3</strain>
    </source>
</reference>
<organism evidence="3 4">
    <name type="scientific">Golovinomyces cichoracearum</name>
    <dbReference type="NCBI Taxonomy" id="62708"/>
    <lineage>
        <taxon>Eukaryota</taxon>
        <taxon>Fungi</taxon>
        <taxon>Dikarya</taxon>
        <taxon>Ascomycota</taxon>
        <taxon>Pezizomycotina</taxon>
        <taxon>Leotiomycetes</taxon>
        <taxon>Erysiphales</taxon>
        <taxon>Erysiphaceae</taxon>
        <taxon>Golovinomyces</taxon>
    </lineage>
</organism>
<accession>A0A420HQJ9</accession>
<name>A0A420HQJ9_9PEZI</name>
<evidence type="ECO:0000256" key="1">
    <source>
        <dbReference type="SAM" id="MobiDB-lite"/>
    </source>
</evidence>
<proteinExistence type="predicted"/>
<sequence length="124" mass="13168">MAVKVLAARSVSYIVRTGHLRVATNEIGPVAPPPLLLLLLVVVVAPVSAPASALAPALAPAPPSRRRRSWPVASVAPGRSRTNLRSLSRLDRADRKAALQMEMSAFAAIEAEEAAAEEEEEEEL</sequence>
<evidence type="ECO:0000313" key="4">
    <source>
        <dbReference type="Proteomes" id="UP000283383"/>
    </source>
</evidence>
<feature type="region of interest" description="Disordered" evidence="1">
    <location>
        <begin position="52"/>
        <end position="77"/>
    </location>
</feature>
<dbReference type="Proteomes" id="UP000283383">
    <property type="component" value="Unassembled WGS sequence"/>
</dbReference>
<protein>
    <submittedName>
        <fullName evidence="3">Uncharacterized protein</fullName>
    </submittedName>
</protein>
<dbReference type="EMBL" id="MCBQ01017228">
    <property type="protein sequence ID" value="RKF59744.1"/>
    <property type="molecule type" value="Genomic_DNA"/>
</dbReference>